<feature type="transmembrane region" description="Helical" evidence="3">
    <location>
        <begin position="313"/>
        <end position="333"/>
    </location>
</feature>
<feature type="transmembrane region" description="Helical" evidence="3">
    <location>
        <begin position="202"/>
        <end position="221"/>
    </location>
</feature>
<comment type="caution">
    <text evidence="5">The sequence shown here is derived from an EMBL/GenBank/DDBJ whole genome shotgun (WGS) entry which is preliminary data.</text>
</comment>
<sequence length="367" mass="42104">MKRLYYIDNIRVILTILVIVHHTAIAYGAAGGWYYVDSNTNDITSTVLTLFTAVNQAYFMGFFFLISGYFTPASYDKKGVAAFLKDRLIRLGIPLLLYISFIGPTLIYFLQYKEKLSYIDFYIHKIFNLEIINWGPMWFVETLIYFAIFYAIYRKITREQAENKVCLSHKYILLSAVWIGLAAFFVRMFFPVGTNILGMQLGYFPSYIFLFIIGIMAKRYNWLDSLSKQHTRLWFKVSVTSIILLPVVLIAGGALEGNTNVFMGGMSFQSLAYALWEPFVAFGIIMTVIIFFRNHVNKNSTVLQMMSDSAYTAFIVHPPIVVFISIIMSKFHIAPFVKFLAVSIAGTIICFLISSFIIKIPYIRKVL</sequence>
<keyword evidence="3" id="KW-0472">Membrane</keyword>
<keyword evidence="5" id="KW-0012">Acyltransferase</keyword>
<dbReference type="InterPro" id="IPR002656">
    <property type="entry name" value="Acyl_transf_3_dom"/>
</dbReference>
<feature type="transmembrane region" description="Helical" evidence="3">
    <location>
        <begin position="171"/>
        <end position="190"/>
    </location>
</feature>
<dbReference type="EMBL" id="JARTFS010000006">
    <property type="protein sequence ID" value="MED4401783.1"/>
    <property type="molecule type" value="Genomic_DNA"/>
</dbReference>
<keyword evidence="3" id="KW-0812">Transmembrane</keyword>
<proteinExistence type="inferred from homology"/>
<feature type="transmembrane region" description="Helical" evidence="3">
    <location>
        <begin position="48"/>
        <end position="70"/>
    </location>
</feature>
<dbReference type="PANTHER" id="PTHR36927:SF4">
    <property type="entry name" value="BLR5718 PROTEIN"/>
    <property type="match status" value="1"/>
</dbReference>
<dbReference type="GeneID" id="301142931"/>
<evidence type="ECO:0000256" key="2">
    <source>
        <dbReference type="ARBA" id="ARBA00007400"/>
    </source>
</evidence>
<evidence type="ECO:0000313" key="6">
    <source>
        <dbReference type="Proteomes" id="UP001342826"/>
    </source>
</evidence>
<keyword evidence="6" id="KW-1185">Reference proteome</keyword>
<dbReference type="RefSeq" id="WP_066234789.1">
    <property type="nucleotide sequence ID" value="NZ_JARTFQ010000006.1"/>
</dbReference>
<dbReference type="GO" id="GO:0016746">
    <property type="term" value="F:acyltransferase activity"/>
    <property type="evidence" value="ECO:0007669"/>
    <property type="project" value="UniProtKB-KW"/>
</dbReference>
<dbReference type="Pfam" id="PF01757">
    <property type="entry name" value="Acyl_transf_3"/>
    <property type="match status" value="1"/>
</dbReference>
<feature type="transmembrane region" description="Helical" evidence="3">
    <location>
        <begin position="12"/>
        <end position="36"/>
    </location>
</feature>
<organism evidence="5 6">
    <name type="scientific">Metabacillus fastidiosus</name>
    <dbReference type="NCBI Taxonomy" id="1458"/>
    <lineage>
        <taxon>Bacteria</taxon>
        <taxon>Bacillati</taxon>
        <taxon>Bacillota</taxon>
        <taxon>Bacilli</taxon>
        <taxon>Bacillales</taxon>
        <taxon>Bacillaceae</taxon>
        <taxon>Metabacillus</taxon>
    </lineage>
</organism>
<name>A0ABU6NXC5_9BACI</name>
<reference evidence="5 6" key="1">
    <citation type="submission" date="2023-03" db="EMBL/GenBank/DDBJ databases">
        <title>Bacillus Genome Sequencing.</title>
        <authorList>
            <person name="Dunlap C."/>
        </authorList>
    </citation>
    <scope>NUCLEOTIDE SEQUENCE [LARGE SCALE GENOMIC DNA]</scope>
    <source>
        <strain evidence="5 6">NRS-1717</strain>
    </source>
</reference>
<comment type="subcellular location">
    <subcellularLocation>
        <location evidence="1">Membrane</location>
    </subcellularLocation>
</comment>
<dbReference type="Proteomes" id="UP001342826">
    <property type="component" value="Unassembled WGS sequence"/>
</dbReference>
<accession>A0ABU6NXC5</accession>
<feature type="transmembrane region" description="Helical" evidence="3">
    <location>
        <begin position="91"/>
        <end position="111"/>
    </location>
</feature>
<feature type="transmembrane region" description="Helical" evidence="3">
    <location>
        <begin position="233"/>
        <end position="255"/>
    </location>
</feature>
<dbReference type="PANTHER" id="PTHR36927">
    <property type="entry name" value="BLR4337 PROTEIN"/>
    <property type="match status" value="1"/>
</dbReference>
<evidence type="ECO:0000256" key="1">
    <source>
        <dbReference type="ARBA" id="ARBA00004370"/>
    </source>
</evidence>
<protein>
    <submittedName>
        <fullName evidence="5">Acyltransferase family protein</fullName>
    </submittedName>
</protein>
<feature type="transmembrane region" description="Helical" evidence="3">
    <location>
        <begin position="131"/>
        <end position="151"/>
    </location>
</feature>
<dbReference type="InterPro" id="IPR050623">
    <property type="entry name" value="Glucan_succinyl_AcylTrfase"/>
</dbReference>
<evidence type="ECO:0000259" key="4">
    <source>
        <dbReference type="Pfam" id="PF01757"/>
    </source>
</evidence>
<feature type="domain" description="Acyltransferase 3" evidence="4">
    <location>
        <begin position="5"/>
        <end position="354"/>
    </location>
</feature>
<keyword evidence="3" id="KW-1133">Transmembrane helix</keyword>
<evidence type="ECO:0000256" key="3">
    <source>
        <dbReference type="SAM" id="Phobius"/>
    </source>
</evidence>
<feature type="transmembrane region" description="Helical" evidence="3">
    <location>
        <begin position="339"/>
        <end position="358"/>
    </location>
</feature>
<keyword evidence="5" id="KW-0808">Transferase</keyword>
<comment type="similarity">
    <text evidence="2">Belongs to the acyltransferase 3 family.</text>
</comment>
<gene>
    <name evidence="5" type="ORF">P9271_10685</name>
</gene>
<evidence type="ECO:0000313" key="5">
    <source>
        <dbReference type="EMBL" id="MED4401783.1"/>
    </source>
</evidence>
<feature type="transmembrane region" description="Helical" evidence="3">
    <location>
        <begin position="275"/>
        <end position="292"/>
    </location>
</feature>